<evidence type="ECO:0000256" key="1">
    <source>
        <dbReference type="SAM" id="MobiDB-lite"/>
    </source>
</evidence>
<dbReference type="Proteomes" id="UP000886998">
    <property type="component" value="Unassembled WGS sequence"/>
</dbReference>
<dbReference type="EMBL" id="BMAV01009485">
    <property type="protein sequence ID" value="GFY53763.1"/>
    <property type="molecule type" value="Genomic_DNA"/>
</dbReference>
<evidence type="ECO:0000313" key="3">
    <source>
        <dbReference type="EMBL" id="GFY53763.1"/>
    </source>
</evidence>
<gene>
    <name evidence="3" type="ORF">TNIN_319271</name>
</gene>
<protein>
    <submittedName>
        <fullName evidence="3">Uncharacterized protein</fullName>
    </submittedName>
</protein>
<dbReference type="AlphaFoldDB" id="A0A8X7C4J5"/>
<evidence type="ECO:0000313" key="4">
    <source>
        <dbReference type="Proteomes" id="UP000886998"/>
    </source>
</evidence>
<feature type="region of interest" description="Disordered" evidence="1">
    <location>
        <begin position="458"/>
        <end position="494"/>
    </location>
</feature>
<reference evidence="3" key="1">
    <citation type="submission" date="2020-08" db="EMBL/GenBank/DDBJ databases">
        <title>Multicomponent nature underlies the extraordinary mechanical properties of spider dragline silk.</title>
        <authorList>
            <person name="Kono N."/>
            <person name="Nakamura H."/>
            <person name="Mori M."/>
            <person name="Yoshida Y."/>
            <person name="Ohtoshi R."/>
            <person name="Malay A.D."/>
            <person name="Moran D.A.P."/>
            <person name="Tomita M."/>
            <person name="Numata K."/>
            <person name="Arakawa K."/>
        </authorList>
    </citation>
    <scope>NUCLEOTIDE SEQUENCE</scope>
</reference>
<feature type="non-terminal residue" evidence="3">
    <location>
        <position position="1"/>
    </location>
</feature>
<proteinExistence type="predicted"/>
<dbReference type="SUPFAM" id="SSF48371">
    <property type="entry name" value="ARM repeat"/>
    <property type="match status" value="1"/>
</dbReference>
<keyword evidence="2" id="KW-0732">Signal</keyword>
<sequence>VHLWFSDCLFFVVYKTLICNSCFGIGKLKHDAVYIQKLGKDQKERKISPQAYRFMSYWTEKFQNNLYLRKLFMKLIQEVCVCYKKISSDESLNLVSEVMFLQNVSILEAASNQCEFTSSRKICVHHLPFKFEGISFNSGFSGQESLCITLYQKRDLGSKTVKINNFERFIIRNDFNLIVSIISKETSFQYLMPPFIKYLESDHAYDFPLKCLHLISLIFSCSYNPFSDKDYLLVTVKYICCCMLEATISNWDGCYTCQKVGTIMNKIRNKILPVQEAIVEDLKEILSDPFTNYQACLGILVAMKSMEFVTVGELLFASFKDMAVFADKKVRQDFYFLLLDVCEIFTTKLIKSEIEPISLKDLFVASECLNFFKEDLSLRLTPAFNTYKARMFKEMKYDFKKYHKITMGEGLEDPNTFFQNFMKNHPKVRDEEVPDYPRSTDYFKCDYSFDCFDPDEKLGGREKSGGDKEESSDDENFRYFENLSDEEEERPDYPRSTDYFKCDYSFDCFDPDEKLGGREKSGGDKEESSDDENFRYFENLSDEEEERPCDPESSLLRKKRKYVRFLGELPKNCLDHKNLIPFCRKKGKNEKPGTGDLSIFL</sequence>
<feature type="chain" id="PRO_5036448221" evidence="2">
    <location>
        <begin position="20"/>
        <end position="601"/>
    </location>
</feature>
<evidence type="ECO:0000256" key="2">
    <source>
        <dbReference type="SAM" id="SignalP"/>
    </source>
</evidence>
<feature type="compositionally biased region" description="Basic and acidic residues" evidence="1">
    <location>
        <begin position="513"/>
        <end position="526"/>
    </location>
</feature>
<accession>A0A8X7C4J5</accession>
<comment type="caution">
    <text evidence="3">The sequence shown here is derived from an EMBL/GenBank/DDBJ whole genome shotgun (WGS) entry which is preliminary data.</text>
</comment>
<feature type="region of interest" description="Disordered" evidence="1">
    <location>
        <begin position="513"/>
        <end position="533"/>
    </location>
</feature>
<feature type="compositionally biased region" description="Basic and acidic residues" evidence="1">
    <location>
        <begin position="458"/>
        <end position="469"/>
    </location>
</feature>
<keyword evidence="4" id="KW-1185">Reference proteome</keyword>
<dbReference type="InterPro" id="IPR016024">
    <property type="entry name" value="ARM-type_fold"/>
</dbReference>
<name>A0A8X7C4J5_9ARAC</name>
<organism evidence="3 4">
    <name type="scientific">Trichonephila inaurata madagascariensis</name>
    <dbReference type="NCBI Taxonomy" id="2747483"/>
    <lineage>
        <taxon>Eukaryota</taxon>
        <taxon>Metazoa</taxon>
        <taxon>Ecdysozoa</taxon>
        <taxon>Arthropoda</taxon>
        <taxon>Chelicerata</taxon>
        <taxon>Arachnida</taxon>
        <taxon>Araneae</taxon>
        <taxon>Araneomorphae</taxon>
        <taxon>Entelegynae</taxon>
        <taxon>Araneoidea</taxon>
        <taxon>Nephilidae</taxon>
        <taxon>Trichonephila</taxon>
        <taxon>Trichonephila inaurata</taxon>
    </lineage>
</organism>
<feature type="signal peptide" evidence="2">
    <location>
        <begin position="1"/>
        <end position="19"/>
    </location>
</feature>
<dbReference type="OrthoDB" id="6436055at2759"/>